<evidence type="ECO:0000313" key="2">
    <source>
        <dbReference type="Proteomes" id="UP000178849"/>
    </source>
</evidence>
<dbReference type="Proteomes" id="UP000178849">
    <property type="component" value="Unassembled WGS sequence"/>
</dbReference>
<evidence type="ECO:0000313" key="1">
    <source>
        <dbReference type="EMBL" id="OGY88785.1"/>
    </source>
</evidence>
<organism evidence="1 2">
    <name type="scientific">Candidatus Komeilibacteria bacterium RIFCSPLOWO2_01_FULL_45_10</name>
    <dbReference type="NCBI Taxonomy" id="1798550"/>
    <lineage>
        <taxon>Bacteria</taxon>
        <taxon>Candidatus Komeiliibacteriota</taxon>
    </lineage>
</organism>
<name>A0A1G2BI74_9BACT</name>
<sequence length="73" mass="8208">MTKAIKNRRELSPLLTVILSLVIIATASQLLVLARNSFEENQIVSAEELTVLPLEINQNQVRYLIEDGYLSLP</sequence>
<comment type="caution">
    <text evidence="1">The sequence shown here is derived from an EMBL/GenBank/DDBJ whole genome shotgun (WGS) entry which is preliminary data.</text>
</comment>
<accession>A0A1G2BI74</accession>
<reference evidence="1 2" key="1">
    <citation type="journal article" date="2016" name="Nat. Commun.">
        <title>Thousands of microbial genomes shed light on interconnected biogeochemical processes in an aquifer system.</title>
        <authorList>
            <person name="Anantharaman K."/>
            <person name="Brown C.T."/>
            <person name="Hug L.A."/>
            <person name="Sharon I."/>
            <person name="Castelle C.J."/>
            <person name="Probst A.J."/>
            <person name="Thomas B.C."/>
            <person name="Singh A."/>
            <person name="Wilkins M.J."/>
            <person name="Karaoz U."/>
            <person name="Brodie E.L."/>
            <person name="Williams K.H."/>
            <person name="Hubbard S.S."/>
            <person name="Banfield J.F."/>
        </authorList>
    </citation>
    <scope>NUCLEOTIDE SEQUENCE [LARGE SCALE GENOMIC DNA]</scope>
</reference>
<dbReference type="AlphaFoldDB" id="A0A1G2BI74"/>
<gene>
    <name evidence="1" type="ORF">A2927_01555</name>
</gene>
<protein>
    <submittedName>
        <fullName evidence="1">Uncharacterized protein</fullName>
    </submittedName>
</protein>
<proteinExistence type="predicted"/>
<dbReference type="EMBL" id="MHKL01000039">
    <property type="protein sequence ID" value="OGY88785.1"/>
    <property type="molecule type" value="Genomic_DNA"/>
</dbReference>